<keyword evidence="3" id="KW-0677">Repeat</keyword>
<evidence type="ECO:0000313" key="6">
    <source>
        <dbReference type="Proteomes" id="UP000677054"/>
    </source>
</evidence>
<dbReference type="EMBL" id="CAJPEV010005152">
    <property type="protein sequence ID" value="CAG0902817.1"/>
    <property type="molecule type" value="Genomic_DNA"/>
</dbReference>
<dbReference type="PANTHER" id="PTHR24364:SF18">
    <property type="entry name" value="LP06937P"/>
    <property type="match status" value="1"/>
</dbReference>
<dbReference type="Proteomes" id="UP000677054">
    <property type="component" value="Unassembled WGS sequence"/>
</dbReference>
<dbReference type="GO" id="GO:0016020">
    <property type="term" value="C:membrane"/>
    <property type="evidence" value="ECO:0007669"/>
    <property type="project" value="TreeGrafter"/>
</dbReference>
<evidence type="ECO:0000256" key="3">
    <source>
        <dbReference type="ARBA" id="ARBA00022737"/>
    </source>
</evidence>
<evidence type="ECO:0000313" key="5">
    <source>
        <dbReference type="EMBL" id="CAD7253004.1"/>
    </source>
</evidence>
<dbReference type="AlphaFoldDB" id="A0A7R9FS11"/>
<name>A0A7R9FS11_9CRUS</name>
<evidence type="ECO:0008006" key="7">
    <source>
        <dbReference type="Google" id="ProtNLM"/>
    </source>
</evidence>
<dbReference type="Gene3D" id="3.80.10.10">
    <property type="entry name" value="Ribonuclease Inhibitor"/>
    <property type="match status" value="2"/>
</dbReference>
<dbReference type="EMBL" id="LR904669">
    <property type="protein sequence ID" value="CAD7253004.1"/>
    <property type="molecule type" value="Genomic_DNA"/>
</dbReference>
<accession>A0A7R9FS11</accession>
<dbReference type="InterPro" id="IPR052286">
    <property type="entry name" value="Wnt_signaling_inhibitor"/>
</dbReference>
<protein>
    <recommendedName>
        <fullName evidence="7">Oplophorus-luciferin 2-monooxygenase non-catalytic subunit</fullName>
    </recommendedName>
</protein>
<dbReference type="InterPro" id="IPR032675">
    <property type="entry name" value="LRR_dom_sf"/>
</dbReference>
<dbReference type="OrthoDB" id="8400687at2759"/>
<keyword evidence="6" id="KW-1185">Reference proteome</keyword>
<organism evidence="5">
    <name type="scientific">Darwinula stevensoni</name>
    <dbReference type="NCBI Taxonomy" id="69355"/>
    <lineage>
        <taxon>Eukaryota</taxon>
        <taxon>Metazoa</taxon>
        <taxon>Ecdysozoa</taxon>
        <taxon>Arthropoda</taxon>
        <taxon>Crustacea</taxon>
        <taxon>Oligostraca</taxon>
        <taxon>Ostracoda</taxon>
        <taxon>Podocopa</taxon>
        <taxon>Podocopida</taxon>
        <taxon>Darwinulocopina</taxon>
        <taxon>Darwinuloidea</taxon>
        <taxon>Darwinulidae</taxon>
        <taxon>Darwinula</taxon>
    </lineage>
</organism>
<gene>
    <name evidence="5" type="ORF">DSTB1V02_LOCUS12755</name>
</gene>
<proteinExistence type="predicted"/>
<dbReference type="Pfam" id="PF13855">
    <property type="entry name" value="LRR_8"/>
    <property type="match status" value="1"/>
</dbReference>
<evidence type="ECO:0000256" key="2">
    <source>
        <dbReference type="ARBA" id="ARBA00022729"/>
    </source>
</evidence>
<keyword evidence="2 4" id="KW-0732">Signal</keyword>
<evidence type="ECO:0000256" key="4">
    <source>
        <dbReference type="SAM" id="SignalP"/>
    </source>
</evidence>
<keyword evidence="1" id="KW-0433">Leucine-rich repeat</keyword>
<feature type="chain" id="PRO_5036403164" description="Oplophorus-luciferin 2-monooxygenase non-catalytic subunit" evidence="4">
    <location>
        <begin position="23"/>
        <end position="282"/>
    </location>
</feature>
<reference evidence="5" key="1">
    <citation type="submission" date="2020-11" db="EMBL/GenBank/DDBJ databases">
        <authorList>
            <person name="Tran Van P."/>
        </authorList>
    </citation>
    <scope>NUCLEOTIDE SEQUENCE</scope>
</reference>
<feature type="signal peptide" evidence="4">
    <location>
        <begin position="1"/>
        <end position="22"/>
    </location>
</feature>
<evidence type="ECO:0000256" key="1">
    <source>
        <dbReference type="ARBA" id="ARBA00022614"/>
    </source>
</evidence>
<dbReference type="InterPro" id="IPR001611">
    <property type="entry name" value="Leu-rich_rpt"/>
</dbReference>
<sequence length="282" mass="31280">MQEYLTPLSLFIILYSFPGTGGQSPCPDPEAIIPCVCSHNETLATVTVDCSEATSSEEIFSAFNDADWPILNLTSFWLERNDRVEQLPEGVFGDVTFQEIEVSRTSVESIDPEALLPSKDRLERLDINNSKLKEFPFEIIAQFSILTYLSLGANELTSLSSFQSSSLETLGVAGNQLTFFGNMSLPNLRSFLMSFSSHLNLHLRKNEIAVVNEESFRPILEVISNVTGNIDLTDNPVVCNCTMAWIVLNPAFLTKVTGSCTDGTDFQDLDPIDFQNCVDRIP</sequence>
<dbReference type="SUPFAM" id="SSF52058">
    <property type="entry name" value="L domain-like"/>
    <property type="match status" value="1"/>
</dbReference>
<dbReference type="PANTHER" id="PTHR24364">
    <property type="entry name" value="LP06937P"/>
    <property type="match status" value="1"/>
</dbReference>